<dbReference type="Gene3D" id="2.170.180.11">
    <property type="entry name" value="Methuselah ectodomain, domain 2"/>
    <property type="match status" value="1"/>
</dbReference>
<evidence type="ECO:0000256" key="3">
    <source>
        <dbReference type="ARBA" id="ARBA00022475"/>
    </source>
</evidence>
<evidence type="ECO:0000256" key="11">
    <source>
        <dbReference type="ARBA" id="ARBA00023180"/>
    </source>
</evidence>
<evidence type="ECO:0000256" key="10">
    <source>
        <dbReference type="ARBA" id="ARBA00023170"/>
    </source>
</evidence>
<evidence type="ECO:0000256" key="1">
    <source>
        <dbReference type="ARBA" id="ARBA00004651"/>
    </source>
</evidence>
<sequence length="255" mass="29315">MLIPIVVQVCLLVMVSGETLSNARPKCFYNETVDLRNYESLSNGSYLYRDILIEPEKLAFYEYRIKFLGRRVKAERHLRGCICDTSKRRYCINLCCEVGETYNKTSTRCEPMPVLSSWPMQIPMVLMNGTKVNVALLDHFVYKVDLPCKKPEWLLIENEPWELNEDGILQILEKSDAVIDDYADLGTVSYCITPYLPNSTKNYVLAPMSCPIKNEKTFLMTLNTYSMTVSVIFLIPTIIIYILLKSLRSSISGRM</sequence>
<keyword evidence="9" id="KW-1015">Disulfide bond</keyword>
<organism evidence="16 17">
    <name type="scientific">Stomoxys calcitrans</name>
    <name type="common">Stable fly</name>
    <name type="synonym">Conops calcitrans</name>
    <dbReference type="NCBI Taxonomy" id="35570"/>
    <lineage>
        <taxon>Eukaryota</taxon>
        <taxon>Metazoa</taxon>
        <taxon>Ecdysozoa</taxon>
        <taxon>Arthropoda</taxon>
        <taxon>Hexapoda</taxon>
        <taxon>Insecta</taxon>
        <taxon>Pterygota</taxon>
        <taxon>Neoptera</taxon>
        <taxon>Endopterygota</taxon>
        <taxon>Diptera</taxon>
        <taxon>Brachycera</taxon>
        <taxon>Muscomorpha</taxon>
        <taxon>Muscoidea</taxon>
        <taxon>Muscidae</taxon>
        <taxon>Stomoxys</taxon>
    </lineage>
</organism>
<evidence type="ECO:0000256" key="2">
    <source>
        <dbReference type="ARBA" id="ARBA00008979"/>
    </source>
</evidence>
<keyword evidence="11" id="KW-0325">Glycoprotein</keyword>
<dbReference type="InterPro" id="IPR023311">
    <property type="entry name" value="Methusela_ecto_dom_2"/>
</dbReference>
<gene>
    <name evidence="16" type="primary">106095009</name>
</gene>
<evidence type="ECO:0000313" key="16">
    <source>
        <dbReference type="EnsemblMetazoa" id="SCAU008972-PA"/>
    </source>
</evidence>
<evidence type="ECO:0000256" key="13">
    <source>
        <dbReference type="SAM" id="Phobius"/>
    </source>
</evidence>
<evidence type="ECO:0000256" key="9">
    <source>
        <dbReference type="ARBA" id="ARBA00023157"/>
    </source>
</evidence>
<feature type="transmembrane region" description="Helical" evidence="13">
    <location>
        <begin position="225"/>
        <end position="244"/>
    </location>
</feature>
<keyword evidence="10" id="KW-0675">Receptor</keyword>
<evidence type="ECO:0000256" key="6">
    <source>
        <dbReference type="ARBA" id="ARBA00022989"/>
    </source>
</evidence>
<keyword evidence="3" id="KW-1003">Cell membrane</keyword>
<dbReference type="Proteomes" id="UP000095300">
    <property type="component" value="Unassembled WGS sequence"/>
</dbReference>
<dbReference type="PANTHER" id="PTHR47154">
    <property type="entry name" value="G-PROTEIN COUPLED RECEPTOR MTH-RELATED"/>
    <property type="match status" value="1"/>
</dbReference>
<evidence type="ECO:0000259" key="15">
    <source>
        <dbReference type="Pfam" id="PF06652"/>
    </source>
</evidence>
<dbReference type="Gene3D" id="2.30.160.11">
    <property type="match status" value="1"/>
</dbReference>
<dbReference type="VEuPathDB" id="VectorBase:SCAU008972"/>
<evidence type="ECO:0000256" key="4">
    <source>
        <dbReference type="ARBA" id="ARBA00022692"/>
    </source>
</evidence>
<evidence type="ECO:0000256" key="14">
    <source>
        <dbReference type="SAM" id="SignalP"/>
    </source>
</evidence>
<dbReference type="GO" id="GO:0005886">
    <property type="term" value="C:plasma membrane"/>
    <property type="evidence" value="ECO:0007669"/>
    <property type="project" value="UniProtKB-SubCell"/>
</dbReference>
<dbReference type="AlphaFoldDB" id="A0A1I8PKT7"/>
<evidence type="ECO:0000256" key="7">
    <source>
        <dbReference type="ARBA" id="ARBA00023040"/>
    </source>
</evidence>
<name>A0A1I8PKT7_STOCA</name>
<dbReference type="InterPro" id="IPR051384">
    <property type="entry name" value="Mth_GPCR"/>
</dbReference>
<keyword evidence="7" id="KW-0297">G-protein coupled receptor</keyword>
<keyword evidence="8 13" id="KW-0472">Membrane</keyword>
<comment type="subcellular location">
    <subcellularLocation>
        <location evidence="1">Cell membrane</location>
        <topology evidence="1">Multi-pass membrane protein</topology>
    </subcellularLocation>
</comment>
<keyword evidence="4 13" id="KW-0812">Transmembrane</keyword>
<dbReference type="Pfam" id="PF06652">
    <property type="entry name" value="Methuselah_N"/>
    <property type="match status" value="1"/>
</dbReference>
<feature type="domain" description="Methuselah N-terminal" evidence="15">
    <location>
        <begin position="27"/>
        <end position="210"/>
    </location>
</feature>
<evidence type="ECO:0000313" key="17">
    <source>
        <dbReference type="Proteomes" id="UP000095300"/>
    </source>
</evidence>
<protein>
    <recommendedName>
        <fullName evidence="15">Methuselah N-terminal domain-containing protein</fullName>
    </recommendedName>
</protein>
<keyword evidence="12" id="KW-0807">Transducer</keyword>
<evidence type="ECO:0000256" key="5">
    <source>
        <dbReference type="ARBA" id="ARBA00022729"/>
    </source>
</evidence>
<dbReference type="EnsemblMetazoa" id="SCAU008972-RA">
    <property type="protein sequence ID" value="SCAU008972-PA"/>
    <property type="gene ID" value="SCAU008972"/>
</dbReference>
<keyword evidence="17" id="KW-1185">Reference proteome</keyword>
<evidence type="ECO:0000256" key="8">
    <source>
        <dbReference type="ARBA" id="ARBA00023136"/>
    </source>
</evidence>
<dbReference type="InterPro" id="IPR010596">
    <property type="entry name" value="Methuselah_N_dom"/>
</dbReference>
<keyword evidence="5 14" id="KW-0732">Signal</keyword>
<keyword evidence="6 13" id="KW-1133">Transmembrane helix</keyword>
<accession>A0A1I8PKT7</accession>
<dbReference type="PANTHER" id="PTHR47154:SF2">
    <property type="entry name" value="G-PROTEIN COUPLED RECEPTOR MTH-RELATED"/>
    <property type="match status" value="1"/>
</dbReference>
<evidence type="ECO:0000256" key="12">
    <source>
        <dbReference type="ARBA" id="ARBA00023224"/>
    </source>
</evidence>
<dbReference type="InterPro" id="IPR036272">
    <property type="entry name" value="Methuselah_N_sf"/>
</dbReference>
<feature type="signal peptide" evidence="14">
    <location>
        <begin position="1"/>
        <end position="17"/>
    </location>
</feature>
<proteinExistence type="inferred from homology"/>
<reference evidence="16" key="1">
    <citation type="submission" date="2020-05" db="UniProtKB">
        <authorList>
            <consortium name="EnsemblMetazoa"/>
        </authorList>
    </citation>
    <scope>IDENTIFICATION</scope>
    <source>
        <strain evidence="16">USDA</strain>
    </source>
</reference>
<feature type="chain" id="PRO_5009326801" description="Methuselah N-terminal domain-containing protein" evidence="14">
    <location>
        <begin position="18"/>
        <end position="255"/>
    </location>
</feature>
<comment type="similarity">
    <text evidence="2">Belongs to the G-protein coupled receptor 2 family. Mth subfamily.</text>
</comment>
<dbReference type="GO" id="GO:0008528">
    <property type="term" value="F:G protein-coupled peptide receptor activity"/>
    <property type="evidence" value="ECO:0007669"/>
    <property type="project" value="TreeGrafter"/>
</dbReference>
<dbReference type="InterPro" id="IPR044860">
    <property type="entry name" value="Methusela_ecto_dom_1"/>
</dbReference>
<dbReference type="SUPFAM" id="SSF63877">
    <property type="entry name" value="Methuselah ectodomain"/>
    <property type="match status" value="1"/>
</dbReference>